<dbReference type="Gene3D" id="3.40.50.720">
    <property type="entry name" value="NAD(P)-binding Rossmann-like Domain"/>
    <property type="match status" value="1"/>
</dbReference>
<dbReference type="Pfam" id="PF13196">
    <property type="entry name" value="DUF4012"/>
    <property type="match status" value="1"/>
</dbReference>
<name>A0A0G0YUT2_9BACT</name>
<gene>
    <name evidence="1" type="ORF">UU56_C0008G0015</name>
</gene>
<reference evidence="1 2" key="1">
    <citation type="journal article" date="2015" name="Nature">
        <title>rRNA introns, odd ribosomes, and small enigmatic genomes across a large radiation of phyla.</title>
        <authorList>
            <person name="Brown C.T."/>
            <person name="Hug L.A."/>
            <person name="Thomas B.C."/>
            <person name="Sharon I."/>
            <person name="Castelle C.J."/>
            <person name="Singh A."/>
            <person name="Wilkins M.J."/>
            <person name="Williams K.H."/>
            <person name="Banfield J.F."/>
        </authorList>
    </citation>
    <scope>NUCLEOTIDE SEQUENCE [LARGE SCALE GENOMIC DNA]</scope>
</reference>
<protein>
    <recommendedName>
        <fullName evidence="3">DUF4012 domain-containing protein</fullName>
    </recommendedName>
</protein>
<dbReference type="InterPro" id="IPR036291">
    <property type="entry name" value="NAD(P)-bd_dom_sf"/>
</dbReference>
<evidence type="ECO:0000313" key="2">
    <source>
        <dbReference type="Proteomes" id="UP000034493"/>
    </source>
</evidence>
<dbReference type="Proteomes" id="UP000034493">
    <property type="component" value="Unassembled WGS sequence"/>
</dbReference>
<comment type="caution">
    <text evidence="1">The sequence shown here is derived from an EMBL/GenBank/DDBJ whole genome shotgun (WGS) entry which is preliminary data.</text>
</comment>
<organism evidence="1 2">
    <name type="scientific">Candidatus Curtissbacteria bacterium GW2011_GWA2_41_24</name>
    <dbReference type="NCBI Taxonomy" id="1618411"/>
    <lineage>
        <taxon>Bacteria</taxon>
        <taxon>Candidatus Curtissiibacteriota</taxon>
    </lineage>
</organism>
<dbReference type="AlphaFoldDB" id="A0A0G0YUT2"/>
<accession>A0A0G0YUT2</accession>
<evidence type="ECO:0000313" key="1">
    <source>
        <dbReference type="EMBL" id="KKS04208.1"/>
    </source>
</evidence>
<proteinExistence type="predicted"/>
<evidence type="ECO:0008006" key="3">
    <source>
        <dbReference type="Google" id="ProtNLM"/>
    </source>
</evidence>
<dbReference type="SUPFAM" id="SSF51735">
    <property type="entry name" value="NAD(P)-binding Rossmann-fold domains"/>
    <property type="match status" value="1"/>
</dbReference>
<sequence length="972" mass="107872">MDQSAQNNNRPTVLITHVDSFLGASLAKFLLSRNCLVYAVGNPPFFKELLKDHDFTLLEFNLNQPLPDYLPNFDLVFYPDLLFGNFKRQFSTLPNLPLATNNIVSLARDGRSRVLVMAPITIDEQIYEYLAQGQDLRKFLKLYLVGDIYGPAMPLEAAKTPQAPNRLADLIVQAMTDDKVILEKEGLQMIYPTYIADVTLAIDKFVFEEAQHQEEYIRVIVSEAPKTALSVAYEIQNAARLILGKELALFFAGSEPQHRVEVEPTIATGDLGFSPKVHLAEGLKQTFEYFANQNLESQPKAYFRPGSHLPAREPADSQTISASRLDEIADLKRDSKIKDRISRLTAKLPKAAFKARLKTGLFFILAILFLTLVKDGFDLYRGATSLKNAQKALVLGNLQEAEVEAKVALKSFNSAAGQTKILLFPVSLIFPSKYQSINLALSGMAVGADSVNYFVRGSRGLVKDLEVITSKDGKTEGLDLETPAVDFRRAYFLSSWAGGLLNLAQEGGIFKSKIAASQSAMLSLNSLSQSALDLVNLVGDFSGNGKPRTYLVLLQNNSELRPGGGFIGNFGLIEFENSHLKGISVEDIYTIDGQLQEEIEPPAQLLKTLGIERFYLRDSNWSGDFEINAATARDFYKKETGKNVDGVIAINLNSIQNVLAKMGPVKLTDYGEEISAQNLFERGEYYSEIGSFPGSTQKKDFFGALSRAIISQIIDSFNQSAKKNSGVVPWLALLEVGSDALARKDLMLTFDSPILSSFVRSGGWDFPLPPASFNPADDSVESRDFLALVEANLGANKVNRFLERKIAYDVTIGRDADLVAKLTITYTNKSQADTWPAGKYVNFLRVYVPLGASLFEYQNADKKDVGEVEVTTQGNLTVFSTMVEVPIKSTREVVFSYRIPKNIKLEKAPYYHLYVQKQAGTEKDPFEFKFNLPAYLTVKSVNGSDEQEGKQNLLLQTDLATDRQFEIEVAKR</sequence>
<dbReference type="EMBL" id="LCBC01000008">
    <property type="protein sequence ID" value="KKS04208.1"/>
    <property type="molecule type" value="Genomic_DNA"/>
</dbReference>
<dbReference type="InterPro" id="IPR025101">
    <property type="entry name" value="DUF4012"/>
</dbReference>